<evidence type="ECO:0000313" key="2">
    <source>
        <dbReference type="Proteomes" id="UP000073601"/>
    </source>
</evidence>
<organism evidence="1 2">
    <name type="scientific">Grimontia marina</name>
    <dbReference type="NCBI Taxonomy" id="646534"/>
    <lineage>
        <taxon>Bacteria</taxon>
        <taxon>Pseudomonadati</taxon>
        <taxon>Pseudomonadota</taxon>
        <taxon>Gammaproteobacteria</taxon>
        <taxon>Vibrionales</taxon>
        <taxon>Vibrionaceae</taxon>
        <taxon>Grimontia</taxon>
    </lineage>
</organism>
<gene>
    <name evidence="1" type="ORF">GMA8713_04879</name>
</gene>
<name>A0A128FJU5_9GAMM</name>
<reference evidence="2" key="1">
    <citation type="submission" date="2016-02" db="EMBL/GenBank/DDBJ databases">
        <authorList>
            <person name="Rodrigo-Torres Lidia"/>
            <person name="Arahal R.David."/>
        </authorList>
    </citation>
    <scope>NUCLEOTIDE SEQUENCE [LARGE SCALE GENOMIC DNA]</scope>
    <source>
        <strain evidence="2">CECT 8713</strain>
    </source>
</reference>
<proteinExistence type="predicted"/>
<protein>
    <submittedName>
        <fullName evidence="1">Uncharacterized protein</fullName>
    </submittedName>
</protein>
<dbReference type="EMBL" id="FIZY01000087">
    <property type="protein sequence ID" value="CZF86840.1"/>
    <property type="molecule type" value="Genomic_DNA"/>
</dbReference>
<sequence>MPLWGWPKNGGDWSSQAAGLEHVVLALAGRYFSPVDHFLDKPVTWLFDHLCALKAKQHEPT</sequence>
<accession>A0A128FJU5</accession>
<dbReference type="Proteomes" id="UP000073601">
    <property type="component" value="Unassembled WGS sequence"/>
</dbReference>
<dbReference type="AlphaFoldDB" id="A0A128FJU5"/>
<keyword evidence="2" id="KW-1185">Reference proteome</keyword>
<evidence type="ECO:0000313" key="1">
    <source>
        <dbReference type="EMBL" id="CZF86840.1"/>
    </source>
</evidence>